<evidence type="ECO:0000313" key="17">
    <source>
        <dbReference type="RefSeq" id="XP_025709186.1"/>
    </source>
</evidence>
<comment type="similarity">
    <text evidence="2 12">Belongs to the monovalent cation:proton antiporter 1 (CPA1) transporter (TC 2.A.36) family.</text>
</comment>
<feature type="transmembrane region" description="Helical" evidence="14">
    <location>
        <begin position="446"/>
        <end position="463"/>
    </location>
</feature>
<dbReference type="Pfam" id="PF00999">
    <property type="entry name" value="Na_H_Exchanger"/>
    <property type="match status" value="1"/>
</dbReference>
<feature type="compositionally biased region" description="Basic and acidic residues" evidence="13">
    <location>
        <begin position="1"/>
        <end position="11"/>
    </location>
</feature>
<dbReference type="Gene3D" id="6.10.140.1330">
    <property type="match status" value="1"/>
</dbReference>
<dbReference type="GO" id="GO:0015386">
    <property type="term" value="F:potassium:proton antiporter activity"/>
    <property type="evidence" value="ECO:0007669"/>
    <property type="project" value="TreeGrafter"/>
</dbReference>
<evidence type="ECO:0000256" key="14">
    <source>
        <dbReference type="SAM" id="Phobius"/>
    </source>
</evidence>
<comment type="subcellular location">
    <subcellularLocation>
        <location evidence="1">Golgi apparatus membrane</location>
        <topology evidence="1">Multi-pass membrane protein</topology>
    </subcellularLocation>
</comment>
<evidence type="ECO:0000256" key="4">
    <source>
        <dbReference type="ARBA" id="ARBA00022449"/>
    </source>
</evidence>
<feature type="transmembrane region" description="Helical" evidence="14">
    <location>
        <begin position="136"/>
        <end position="155"/>
    </location>
</feature>
<feature type="region of interest" description="Disordered" evidence="13">
    <location>
        <begin position="1"/>
        <end position="22"/>
    </location>
</feature>
<feature type="transmembrane region" description="Helical" evidence="14">
    <location>
        <begin position="75"/>
        <end position="94"/>
    </location>
</feature>
<dbReference type="GO" id="GO:0015385">
    <property type="term" value="F:sodium:proton antiporter activity"/>
    <property type="evidence" value="ECO:0007669"/>
    <property type="project" value="InterPro"/>
</dbReference>
<dbReference type="GO" id="GO:0000139">
    <property type="term" value="C:Golgi membrane"/>
    <property type="evidence" value="ECO:0007669"/>
    <property type="project" value="UniProtKB-SubCell"/>
</dbReference>
<keyword evidence="8" id="KW-0915">Sodium</keyword>
<keyword evidence="9 12" id="KW-0406">Ion transport</keyword>
<evidence type="ECO:0000256" key="10">
    <source>
        <dbReference type="ARBA" id="ARBA00023136"/>
    </source>
</evidence>
<feature type="transmembrane region" description="Helical" evidence="14">
    <location>
        <begin position="346"/>
        <end position="364"/>
    </location>
</feature>
<sequence>MWEKMAEEEPWAHSSEGGRPGDALRFPNTTHEGFNVTLHTTLVVTTKLVLPTPAKPILPVQTGEQAQQEEQSSGMTIFFSLLVLAICIILVHLLIRYRLHFLPESVAVVSLGILMGAVIKIIEFKKLANWKEEEMFRPNMFFLLLLPPIIFESGYSLHKGNFFQNIGSITLFAVFGTAISAFVVGGGIYFLGQGFFFCVCVFVCFILQADVISKLNMTDSFAFGSLISAVDPVATIAIFNALHVDPVLNMLVFGESILNDAVSIVLTNTAEGLTRKNMSDVSGWQTFLQALGYFLKMFFGSAALGTLTGLISALVLKHIDLRKTPSLEFGMMIIFAYLPYGLAEGISLSGIMAILFSGIVMSHYTHHNLSPVTQILMQQTLRTVAFLCETCVFAFLGLSIFSFPHKFEISFVIWCIVLVLFGRAVNIFPLSYLLNFFRDHKITPKMMFIMWFSGLRGAIPYALSLHLDLEPMEKRQLIGTTTIIIVLFTILLLGGSTMPLIRLVDIEDAKARRRSKKDVNLSKTEKMGNTIESEHLSELTEEEYEAHYIRRQDLKGFVWLDAKYLNPFFTRRLTQEDLHHGRIQMKTLTNKWYEEVRQGPSGSEDDEQELL</sequence>
<organism evidence="16 17">
    <name type="scientific">Callorhinus ursinus</name>
    <name type="common">Northern fur seal</name>
    <dbReference type="NCBI Taxonomy" id="34884"/>
    <lineage>
        <taxon>Eukaryota</taxon>
        <taxon>Metazoa</taxon>
        <taxon>Chordata</taxon>
        <taxon>Craniata</taxon>
        <taxon>Vertebrata</taxon>
        <taxon>Euteleostomi</taxon>
        <taxon>Mammalia</taxon>
        <taxon>Eutheria</taxon>
        <taxon>Laurasiatheria</taxon>
        <taxon>Carnivora</taxon>
        <taxon>Caniformia</taxon>
        <taxon>Pinnipedia</taxon>
        <taxon>Otariidae</taxon>
        <taxon>Callorhinus</taxon>
    </lineage>
</organism>
<feature type="domain" description="Cation/H+ exchanger transmembrane" evidence="15">
    <location>
        <begin position="86"/>
        <end position="501"/>
    </location>
</feature>
<dbReference type="CTD" id="23315"/>
<evidence type="ECO:0000313" key="16">
    <source>
        <dbReference type="Proteomes" id="UP000286641"/>
    </source>
</evidence>
<evidence type="ECO:0000256" key="8">
    <source>
        <dbReference type="ARBA" id="ARBA00023053"/>
    </source>
</evidence>
<proteinExistence type="inferred from homology"/>
<dbReference type="GO" id="GO:0051453">
    <property type="term" value="P:regulation of intracellular pH"/>
    <property type="evidence" value="ECO:0007669"/>
    <property type="project" value="TreeGrafter"/>
</dbReference>
<evidence type="ECO:0000256" key="12">
    <source>
        <dbReference type="RuleBase" id="RU003722"/>
    </source>
</evidence>
<dbReference type="Proteomes" id="UP000286641">
    <property type="component" value="Unplaced"/>
</dbReference>
<evidence type="ECO:0000256" key="11">
    <source>
        <dbReference type="ARBA" id="ARBA00023201"/>
    </source>
</evidence>
<evidence type="ECO:0000259" key="15">
    <source>
        <dbReference type="Pfam" id="PF00999"/>
    </source>
</evidence>
<evidence type="ECO:0000256" key="9">
    <source>
        <dbReference type="ARBA" id="ARBA00023065"/>
    </source>
</evidence>
<keyword evidence="7" id="KW-0333">Golgi apparatus</keyword>
<feature type="transmembrane region" description="Helical" evidence="14">
    <location>
        <begin position="293"/>
        <end position="316"/>
    </location>
</feature>
<name>A0A3Q7P0Q6_CALUR</name>
<dbReference type="InterPro" id="IPR018422">
    <property type="entry name" value="Cation/H_exchanger_CPA1"/>
</dbReference>
<dbReference type="PANTHER" id="PTHR10110:SF191">
    <property type="entry name" value="SODIUM_HYDROGEN EXCHANGER 8"/>
    <property type="match status" value="1"/>
</dbReference>
<keyword evidence="10 14" id="KW-0472">Membrane</keyword>
<evidence type="ECO:0000256" key="7">
    <source>
        <dbReference type="ARBA" id="ARBA00023034"/>
    </source>
</evidence>
<dbReference type="NCBIfam" id="TIGR00840">
    <property type="entry name" value="b_cpa1"/>
    <property type="match status" value="1"/>
</dbReference>
<feature type="transmembrane region" description="Helical" evidence="14">
    <location>
        <begin position="483"/>
        <end position="504"/>
    </location>
</feature>
<gene>
    <name evidence="17" type="primary">SLC9A8</name>
</gene>
<dbReference type="PANTHER" id="PTHR10110">
    <property type="entry name" value="SODIUM/HYDROGEN EXCHANGER"/>
    <property type="match status" value="1"/>
</dbReference>
<dbReference type="InterPro" id="IPR006153">
    <property type="entry name" value="Cation/H_exchanger_TM"/>
</dbReference>
<evidence type="ECO:0000256" key="6">
    <source>
        <dbReference type="ARBA" id="ARBA00022989"/>
    </source>
</evidence>
<dbReference type="GeneID" id="112809972"/>
<feature type="transmembrane region" description="Helical" evidence="14">
    <location>
        <begin position="162"/>
        <end position="182"/>
    </location>
</feature>
<keyword evidence="3 12" id="KW-0813">Transport</keyword>
<keyword evidence="4 12" id="KW-0050">Antiport</keyword>
<feature type="transmembrane region" description="Helical" evidence="14">
    <location>
        <begin position="221"/>
        <end position="242"/>
    </location>
</feature>
<dbReference type="PRINTS" id="PR01084">
    <property type="entry name" value="NAHEXCHNGR"/>
</dbReference>
<keyword evidence="11 12" id="KW-0739">Sodium transport</keyword>
<keyword evidence="16" id="KW-1185">Reference proteome</keyword>
<evidence type="ECO:0000256" key="1">
    <source>
        <dbReference type="ARBA" id="ARBA00004653"/>
    </source>
</evidence>
<keyword evidence="6 14" id="KW-1133">Transmembrane helix</keyword>
<feature type="transmembrane region" description="Helical" evidence="14">
    <location>
        <begin position="384"/>
        <end position="403"/>
    </location>
</feature>
<reference evidence="17" key="2">
    <citation type="submission" date="2025-08" db="UniProtKB">
        <authorList>
            <consortium name="RefSeq"/>
        </authorList>
    </citation>
    <scope>IDENTIFICATION</scope>
    <source>
        <tissue evidence="17">Blood</tissue>
    </source>
</reference>
<protein>
    <recommendedName>
        <fullName evidence="12">Sodium/hydrogen exchanger</fullName>
    </recommendedName>
</protein>
<feature type="transmembrane region" description="Helical" evidence="14">
    <location>
        <begin position="409"/>
        <end position="434"/>
    </location>
</feature>
<evidence type="ECO:0000256" key="5">
    <source>
        <dbReference type="ARBA" id="ARBA00022692"/>
    </source>
</evidence>
<evidence type="ECO:0000256" key="2">
    <source>
        <dbReference type="ARBA" id="ARBA00007367"/>
    </source>
</evidence>
<reference key="1">
    <citation type="submission" date="2019-01" db="UniProtKB">
        <authorList>
            <consortium name="RefSeq"/>
        </authorList>
    </citation>
    <scope>IDENTIFICATION</scope>
</reference>
<feature type="transmembrane region" description="Helical" evidence="14">
    <location>
        <begin position="188"/>
        <end position="209"/>
    </location>
</feature>
<evidence type="ECO:0000256" key="13">
    <source>
        <dbReference type="SAM" id="MobiDB-lite"/>
    </source>
</evidence>
<dbReference type="RefSeq" id="XP_025709186.1">
    <property type="nucleotide sequence ID" value="XM_025853401.1"/>
</dbReference>
<accession>A0A3Q7P0Q6</accession>
<dbReference type="AlphaFoldDB" id="A0A3Q7P0Q6"/>
<feature type="transmembrane region" description="Helical" evidence="14">
    <location>
        <begin position="106"/>
        <end position="124"/>
    </location>
</feature>
<keyword evidence="5 12" id="KW-0812">Transmembrane</keyword>
<evidence type="ECO:0000256" key="3">
    <source>
        <dbReference type="ARBA" id="ARBA00022448"/>
    </source>
</evidence>
<dbReference type="InterPro" id="IPR004709">
    <property type="entry name" value="NaH_exchanger"/>
</dbReference>